<dbReference type="EC" id="3.1.26.5" evidence="6"/>
<comment type="subcellular location">
    <subcellularLocation>
        <location evidence="6">Cytoplasm</location>
    </subcellularLocation>
</comment>
<dbReference type="GO" id="GO:0005737">
    <property type="term" value="C:cytoplasm"/>
    <property type="evidence" value="ECO:0007669"/>
    <property type="project" value="UniProtKB-SubCell"/>
</dbReference>
<evidence type="ECO:0000256" key="6">
    <source>
        <dbReference type="HAMAP-Rule" id="MF_00754"/>
    </source>
</evidence>
<dbReference type="GO" id="GO:0004526">
    <property type="term" value="F:ribonuclease P activity"/>
    <property type="evidence" value="ECO:0007669"/>
    <property type="project" value="UniProtKB-UniRule"/>
</dbReference>
<evidence type="ECO:0000256" key="5">
    <source>
        <dbReference type="ARBA" id="ARBA00022801"/>
    </source>
</evidence>
<keyword evidence="5 6" id="KW-0378">Hydrolase</keyword>
<comment type="similarity">
    <text evidence="6">Belongs to the eukaryotic/archaeal RNase P protein component 1 family.</text>
</comment>
<evidence type="ECO:0000256" key="3">
    <source>
        <dbReference type="ARBA" id="ARBA00022722"/>
    </source>
</evidence>
<evidence type="ECO:0000256" key="4">
    <source>
        <dbReference type="ARBA" id="ARBA00022759"/>
    </source>
</evidence>
<sequence>MLEGKNYRITKENITAHELIGLKAKVVGGTEKSRIGLKGLIVDETKNLICLEAGKELRRVPKVESVFEIVIGNEKVEVDGKKILARPEDRTKFAWRKRA</sequence>
<proteinExistence type="inferred from homology"/>
<comment type="caution">
    <text evidence="7">The sequence shown here is derived from an EMBL/GenBank/DDBJ whole genome shotgun (WGS) entry which is preliminary data.</text>
</comment>
<dbReference type="HAMAP" id="MF_00754">
    <property type="entry name" value="RNase_P_1"/>
    <property type="match status" value="1"/>
</dbReference>
<evidence type="ECO:0000313" key="8">
    <source>
        <dbReference type="Proteomes" id="UP000226592"/>
    </source>
</evidence>
<comment type="subunit">
    <text evidence="6">Consists of a catalytic RNA component and at least 4-5 protein subunits.</text>
</comment>
<keyword evidence="2 6" id="KW-0819">tRNA processing</keyword>
<evidence type="ECO:0000313" key="7">
    <source>
        <dbReference type="EMBL" id="MAG21997.1"/>
    </source>
</evidence>
<dbReference type="Pfam" id="PF01868">
    <property type="entry name" value="RNase_P-MRP_p29"/>
    <property type="match status" value="1"/>
</dbReference>
<dbReference type="Proteomes" id="UP000226592">
    <property type="component" value="Unassembled WGS sequence"/>
</dbReference>
<dbReference type="Gene3D" id="2.30.30.210">
    <property type="entry name" value="Ribonuclease P/MRP, subunit p29"/>
    <property type="match status" value="1"/>
</dbReference>
<reference evidence="8" key="1">
    <citation type="submission" date="2017-09" db="EMBL/GenBank/DDBJ databases">
        <title>The Reconstruction of 2,631 Draft Metagenome-Assembled Genomes from the Global Oceans.</title>
        <authorList>
            <person name="Tully B.J."/>
            <person name="Graham E.D."/>
            <person name="Heidelberg J.F."/>
        </authorList>
    </citation>
    <scope>NUCLEOTIDE SEQUENCE [LARGE SCALE GENOMIC DNA]</scope>
</reference>
<dbReference type="EMBL" id="NZBU01000005">
    <property type="protein sequence ID" value="MAG21997.1"/>
    <property type="molecule type" value="Genomic_DNA"/>
</dbReference>
<dbReference type="SMART" id="SM00538">
    <property type="entry name" value="POP4"/>
    <property type="match status" value="1"/>
</dbReference>
<protein>
    <recommendedName>
        <fullName evidence="6">Ribonuclease P protein component 1</fullName>
        <shortName evidence="6">RNase P component 1</shortName>
        <ecNumber evidence="6">3.1.26.5</ecNumber>
    </recommendedName>
    <alternativeName>
        <fullName evidence="6">Rpp29</fullName>
    </alternativeName>
</protein>
<accession>A0A2D6M0P4</accession>
<dbReference type="AlphaFoldDB" id="A0A2D6M0P4"/>
<comment type="catalytic activity">
    <reaction evidence="6">
        <text>Endonucleolytic cleavage of RNA, removing 5'-extranucleotides from tRNA precursor.</text>
        <dbReference type="EC" id="3.1.26.5"/>
    </reaction>
</comment>
<keyword evidence="3 6" id="KW-0540">Nuclease</keyword>
<dbReference type="SUPFAM" id="SSF101744">
    <property type="entry name" value="Rof/RNase P subunit-like"/>
    <property type="match status" value="1"/>
</dbReference>
<evidence type="ECO:0000256" key="1">
    <source>
        <dbReference type="ARBA" id="ARBA00022490"/>
    </source>
</evidence>
<dbReference type="GO" id="GO:0003723">
    <property type="term" value="F:RNA binding"/>
    <property type="evidence" value="ECO:0007669"/>
    <property type="project" value="InterPro"/>
</dbReference>
<gene>
    <name evidence="6" type="primary">rnp1</name>
    <name evidence="7" type="ORF">CL943_01650</name>
</gene>
<name>A0A2D6M0P4_9ARCH</name>
<comment type="function">
    <text evidence="6">Part of ribonuclease P, a protein complex that generates mature tRNA molecules by cleaving their 5'-ends.</text>
</comment>
<dbReference type="GO" id="GO:0001682">
    <property type="term" value="P:tRNA 5'-leader removal"/>
    <property type="evidence" value="ECO:0007669"/>
    <property type="project" value="UniProtKB-UniRule"/>
</dbReference>
<keyword evidence="4 6" id="KW-0255">Endonuclease</keyword>
<organism evidence="7 8">
    <name type="scientific">Candidatus Iainarchaeum sp</name>
    <dbReference type="NCBI Taxonomy" id="3101447"/>
    <lineage>
        <taxon>Archaea</taxon>
        <taxon>Candidatus Iainarchaeota</taxon>
        <taxon>Candidatus Iainarchaeia</taxon>
        <taxon>Candidatus Iainarchaeales</taxon>
        <taxon>Candidatus Iainarchaeaceae</taxon>
        <taxon>Candidatus Iainarchaeum</taxon>
    </lineage>
</organism>
<dbReference type="InterPro" id="IPR036980">
    <property type="entry name" value="RNase_P/MRP_Rpp29_sf"/>
</dbReference>
<dbReference type="InterPro" id="IPR023538">
    <property type="entry name" value="RNP1"/>
</dbReference>
<dbReference type="GO" id="GO:0030677">
    <property type="term" value="C:ribonuclease P complex"/>
    <property type="evidence" value="ECO:0007669"/>
    <property type="project" value="UniProtKB-UniRule"/>
</dbReference>
<dbReference type="InterPro" id="IPR002730">
    <property type="entry name" value="Rpp29/RNP1"/>
</dbReference>
<keyword evidence="1 6" id="KW-0963">Cytoplasm</keyword>
<dbReference type="InterPro" id="IPR023534">
    <property type="entry name" value="Rof/RNase_P-like"/>
</dbReference>
<evidence type="ECO:0000256" key="2">
    <source>
        <dbReference type="ARBA" id="ARBA00022694"/>
    </source>
</evidence>